<evidence type="ECO:0000313" key="1">
    <source>
        <dbReference type="EMBL" id="MCQ1529492.1"/>
    </source>
</evidence>
<evidence type="ECO:0008006" key="3">
    <source>
        <dbReference type="Google" id="ProtNLM"/>
    </source>
</evidence>
<dbReference type="InterPro" id="IPR036527">
    <property type="entry name" value="SCP2_sterol-bd_dom_sf"/>
</dbReference>
<dbReference type="RefSeq" id="WP_255227008.1">
    <property type="nucleotide sequence ID" value="NZ_JAJEKE010000005.1"/>
</dbReference>
<dbReference type="EMBL" id="JAJEKE010000005">
    <property type="protein sequence ID" value="MCQ1529492.1"/>
    <property type="molecule type" value="Genomic_DNA"/>
</dbReference>
<name>A0ABT1NE25_9FIRM</name>
<reference evidence="1 2" key="1">
    <citation type="submission" date="2021-10" db="EMBL/GenBank/DDBJ databases">
        <title>Lutispora strain m25 sp. nov., a thermophilic, non-spore-forming bacterium isolated from a lab-scale methanogenic bioreactor digesting anaerobic sludge.</title>
        <authorList>
            <person name="El Houari A."/>
            <person name="Mcdonald J."/>
        </authorList>
    </citation>
    <scope>NUCLEOTIDE SEQUENCE [LARGE SCALE GENOMIC DNA]</scope>
    <source>
        <strain evidence="2">m25</strain>
    </source>
</reference>
<gene>
    <name evidence="1" type="ORF">LJD61_07990</name>
</gene>
<accession>A0ABT1NE25</accession>
<evidence type="ECO:0000313" key="2">
    <source>
        <dbReference type="Proteomes" id="UP001651880"/>
    </source>
</evidence>
<comment type="caution">
    <text evidence="1">The sequence shown here is derived from an EMBL/GenBank/DDBJ whole genome shotgun (WGS) entry which is preliminary data.</text>
</comment>
<dbReference type="Proteomes" id="UP001651880">
    <property type="component" value="Unassembled WGS sequence"/>
</dbReference>
<proteinExistence type="predicted"/>
<dbReference type="SUPFAM" id="SSF55718">
    <property type="entry name" value="SCP-like"/>
    <property type="match status" value="1"/>
</dbReference>
<keyword evidence="2" id="KW-1185">Reference proteome</keyword>
<protein>
    <recommendedName>
        <fullName evidence="3">SCP2 domain-containing protein</fullName>
    </recommendedName>
</protein>
<sequence>MPDELTKACINLHSVLRNLEDLCQLDQEAKSLISAKDISILFSAKDVPEALLSFKNGKCTMSKGAGPHDIKLYFKSPQHFNQMMEGKANPIPVKGITKISFLKNEFTKLTDKLAYYLKPTESLLKNRNYASINTILTAYTAFFALAEIGNNDRIGKLNAHRIPDGIIAVSVLNGGPSISINVRGGRLEVIKGAAEKPRAIMAFDSLDTANGVLNGKLDSYTCIGDGRLEIKGYIPMIDNMNKLLAQVPAYLSE</sequence>
<organism evidence="1 2">
    <name type="scientific">Lutispora saccharofermentans</name>
    <dbReference type="NCBI Taxonomy" id="3024236"/>
    <lineage>
        <taxon>Bacteria</taxon>
        <taxon>Bacillati</taxon>
        <taxon>Bacillota</taxon>
        <taxon>Clostridia</taxon>
        <taxon>Lutisporales</taxon>
        <taxon>Lutisporaceae</taxon>
        <taxon>Lutispora</taxon>
    </lineage>
</organism>
<dbReference type="Gene3D" id="3.30.1050.10">
    <property type="entry name" value="SCP2 sterol-binding domain"/>
    <property type="match status" value="1"/>
</dbReference>